<proteinExistence type="predicted"/>
<accession>A0ACC0GU52</accession>
<evidence type="ECO:0000313" key="2">
    <source>
        <dbReference type="Proteomes" id="UP001060215"/>
    </source>
</evidence>
<name>A0ACC0GU52_9ERIC</name>
<organism evidence="1 2">
    <name type="scientific">Camellia lanceoleosa</name>
    <dbReference type="NCBI Taxonomy" id="1840588"/>
    <lineage>
        <taxon>Eukaryota</taxon>
        <taxon>Viridiplantae</taxon>
        <taxon>Streptophyta</taxon>
        <taxon>Embryophyta</taxon>
        <taxon>Tracheophyta</taxon>
        <taxon>Spermatophyta</taxon>
        <taxon>Magnoliopsida</taxon>
        <taxon>eudicotyledons</taxon>
        <taxon>Gunneridae</taxon>
        <taxon>Pentapetalae</taxon>
        <taxon>asterids</taxon>
        <taxon>Ericales</taxon>
        <taxon>Theaceae</taxon>
        <taxon>Camellia</taxon>
    </lineage>
</organism>
<gene>
    <name evidence="1" type="ORF">LOK49_LG08G01121</name>
</gene>
<reference evidence="1 2" key="1">
    <citation type="journal article" date="2022" name="Plant J.">
        <title>Chromosome-level genome of Camellia lanceoleosa provides a valuable resource for understanding genome evolution and self-incompatibility.</title>
        <authorList>
            <person name="Gong W."/>
            <person name="Xiao S."/>
            <person name="Wang L."/>
            <person name="Liao Z."/>
            <person name="Chang Y."/>
            <person name="Mo W."/>
            <person name="Hu G."/>
            <person name="Li W."/>
            <person name="Zhao G."/>
            <person name="Zhu H."/>
            <person name="Hu X."/>
            <person name="Ji K."/>
            <person name="Xiang X."/>
            <person name="Song Q."/>
            <person name="Yuan D."/>
            <person name="Jin S."/>
            <person name="Zhang L."/>
        </authorList>
    </citation>
    <scope>NUCLEOTIDE SEQUENCE [LARGE SCALE GENOMIC DNA]</scope>
    <source>
        <strain evidence="1">SQ_2022a</strain>
    </source>
</reference>
<dbReference type="EMBL" id="CM045766">
    <property type="protein sequence ID" value="KAI8004246.1"/>
    <property type="molecule type" value="Genomic_DNA"/>
</dbReference>
<comment type="caution">
    <text evidence="1">The sequence shown here is derived from an EMBL/GenBank/DDBJ whole genome shotgun (WGS) entry which is preliminary data.</text>
</comment>
<keyword evidence="2" id="KW-1185">Reference proteome</keyword>
<evidence type="ECO:0000313" key="1">
    <source>
        <dbReference type="EMBL" id="KAI8004246.1"/>
    </source>
</evidence>
<protein>
    <submittedName>
        <fullName evidence="1">Uncharacterized protein</fullName>
    </submittedName>
</protein>
<dbReference type="Proteomes" id="UP001060215">
    <property type="component" value="Chromosome 9"/>
</dbReference>
<sequence length="165" mass="18285">MSSKYCLQNSVGEESHLAIETSGHGALKENHWLDDGAYLMVKLLNKLASTRASGVGGGSKVLTDLVDSLEELLVTIEFRLTIDRVIHLKGGSFQDYGEAVLKHLENVTDIDPKLQNAPVNYEGLKMTSNMESSDLNWTLVPVNFRRELAKDVVELLTVLAMERNL</sequence>